<dbReference type="PROSITE" id="PS01359">
    <property type="entry name" value="ZF_PHD_1"/>
    <property type="match status" value="1"/>
</dbReference>
<evidence type="ECO:0000256" key="2">
    <source>
        <dbReference type="ARBA" id="ARBA00022723"/>
    </source>
</evidence>
<keyword evidence="6" id="KW-0805">Transcription regulation</keyword>
<feature type="compositionally biased region" description="Basic and acidic residues" evidence="10">
    <location>
        <begin position="423"/>
        <end position="435"/>
    </location>
</feature>
<evidence type="ECO:0000256" key="3">
    <source>
        <dbReference type="ARBA" id="ARBA00022737"/>
    </source>
</evidence>
<dbReference type="GO" id="GO:0005634">
    <property type="term" value="C:nucleus"/>
    <property type="evidence" value="ECO:0007669"/>
    <property type="project" value="UniProtKB-SubCell"/>
</dbReference>
<dbReference type="AlphaFoldDB" id="A0AAX6I116"/>
<evidence type="ECO:0000256" key="8">
    <source>
        <dbReference type="ARBA" id="ARBA00023242"/>
    </source>
</evidence>
<dbReference type="InterPro" id="IPR019786">
    <property type="entry name" value="Zinc_finger_PHD-type_CS"/>
</dbReference>
<dbReference type="InterPro" id="IPR013083">
    <property type="entry name" value="Znf_RING/FYVE/PHD"/>
</dbReference>
<evidence type="ECO:0000256" key="10">
    <source>
        <dbReference type="SAM" id="MobiDB-lite"/>
    </source>
</evidence>
<feature type="compositionally biased region" description="Low complexity" evidence="10">
    <location>
        <begin position="392"/>
        <end position="402"/>
    </location>
</feature>
<evidence type="ECO:0000256" key="4">
    <source>
        <dbReference type="ARBA" id="ARBA00022771"/>
    </source>
</evidence>
<evidence type="ECO:0000256" key="5">
    <source>
        <dbReference type="ARBA" id="ARBA00022833"/>
    </source>
</evidence>
<keyword evidence="5" id="KW-0862">Zinc</keyword>
<dbReference type="SMART" id="SM00249">
    <property type="entry name" value="PHD"/>
    <property type="match status" value="2"/>
</dbReference>
<dbReference type="Gene3D" id="3.30.40.10">
    <property type="entry name" value="Zinc/RING finger domain, C3HC4 (zinc finger)"/>
    <property type="match status" value="2"/>
</dbReference>
<keyword evidence="3" id="KW-0677">Repeat</keyword>
<feature type="region of interest" description="Disordered" evidence="10">
    <location>
        <begin position="392"/>
        <end position="435"/>
    </location>
</feature>
<feature type="region of interest" description="Disordered" evidence="10">
    <location>
        <begin position="573"/>
        <end position="594"/>
    </location>
</feature>
<dbReference type="PANTHER" id="PTHR45888">
    <property type="entry name" value="HL01030P-RELATED"/>
    <property type="match status" value="1"/>
</dbReference>
<feature type="region of interest" description="Disordered" evidence="10">
    <location>
        <begin position="241"/>
        <end position="260"/>
    </location>
</feature>
<dbReference type="PANTHER" id="PTHR45888:SF4">
    <property type="entry name" value="PHD FINGER PROTEIN 10"/>
    <property type="match status" value="1"/>
</dbReference>
<dbReference type="FunFam" id="3.30.40.10:FF:000238">
    <property type="entry name" value="PHD finger family protein"/>
    <property type="match status" value="1"/>
</dbReference>
<dbReference type="SUPFAM" id="SSF57903">
    <property type="entry name" value="FYVE/PHD zinc finger"/>
    <property type="match status" value="2"/>
</dbReference>
<dbReference type="PROSITE" id="PS50016">
    <property type="entry name" value="ZF_PHD_2"/>
    <property type="match status" value="1"/>
</dbReference>
<dbReference type="InterPro" id="IPR001965">
    <property type="entry name" value="Znf_PHD"/>
</dbReference>
<keyword evidence="7" id="KW-0804">Transcription</keyword>
<keyword evidence="13" id="KW-1185">Reference proteome</keyword>
<accession>A0AAX6I116</accession>
<feature type="domain" description="PHD-type" evidence="11">
    <location>
        <begin position="107"/>
        <end position="166"/>
    </location>
</feature>
<dbReference type="Proteomes" id="UP001140949">
    <property type="component" value="Unassembled WGS sequence"/>
</dbReference>
<evidence type="ECO:0000256" key="7">
    <source>
        <dbReference type="ARBA" id="ARBA00023163"/>
    </source>
</evidence>
<dbReference type="Pfam" id="PF00628">
    <property type="entry name" value="PHD"/>
    <property type="match status" value="1"/>
</dbReference>
<keyword evidence="4 9" id="KW-0863">Zinc-finger</keyword>
<evidence type="ECO:0000259" key="11">
    <source>
        <dbReference type="PROSITE" id="PS50016"/>
    </source>
</evidence>
<evidence type="ECO:0000313" key="13">
    <source>
        <dbReference type="Proteomes" id="UP001140949"/>
    </source>
</evidence>
<feature type="compositionally biased region" description="Basic and acidic residues" evidence="10">
    <location>
        <begin position="279"/>
        <end position="295"/>
    </location>
</feature>
<reference evidence="12" key="1">
    <citation type="journal article" date="2023" name="GigaByte">
        <title>Genome assembly of the bearded iris, Iris pallida Lam.</title>
        <authorList>
            <person name="Bruccoleri R.E."/>
            <person name="Oakeley E.J."/>
            <person name="Faust A.M.E."/>
            <person name="Altorfer M."/>
            <person name="Dessus-Babus S."/>
            <person name="Burckhardt D."/>
            <person name="Oertli M."/>
            <person name="Naumann U."/>
            <person name="Petersen F."/>
            <person name="Wong J."/>
        </authorList>
    </citation>
    <scope>NUCLEOTIDE SEQUENCE</scope>
    <source>
        <strain evidence="12">GSM-AAB239-AS_SAM_17_03QT</strain>
    </source>
</reference>
<name>A0AAX6I116_IRIPA</name>
<feature type="region of interest" description="Disordered" evidence="10">
    <location>
        <begin position="268"/>
        <end position="303"/>
    </location>
</feature>
<evidence type="ECO:0000256" key="9">
    <source>
        <dbReference type="PROSITE-ProRule" id="PRU00146"/>
    </source>
</evidence>
<dbReference type="GO" id="GO:0008270">
    <property type="term" value="F:zinc ion binding"/>
    <property type="evidence" value="ECO:0007669"/>
    <property type="project" value="UniProtKB-KW"/>
</dbReference>
<dbReference type="EMBL" id="JANAVB010005597">
    <property type="protein sequence ID" value="KAJ6847020.1"/>
    <property type="molecule type" value="Genomic_DNA"/>
</dbReference>
<feature type="compositionally biased region" description="Polar residues" evidence="10">
    <location>
        <begin position="245"/>
        <end position="255"/>
    </location>
</feature>
<dbReference type="InterPro" id="IPR019787">
    <property type="entry name" value="Znf_PHD-finger"/>
</dbReference>
<evidence type="ECO:0000313" key="12">
    <source>
        <dbReference type="EMBL" id="KAJ6847020.1"/>
    </source>
</evidence>
<comment type="subcellular location">
    <subcellularLocation>
        <location evidence="1">Nucleus</location>
    </subcellularLocation>
</comment>
<evidence type="ECO:0000256" key="1">
    <source>
        <dbReference type="ARBA" id="ARBA00004123"/>
    </source>
</evidence>
<protein>
    <recommendedName>
        <fullName evidence="11">PHD-type domain-containing protein</fullName>
    </recommendedName>
</protein>
<organism evidence="12 13">
    <name type="scientific">Iris pallida</name>
    <name type="common">Sweet iris</name>
    <dbReference type="NCBI Taxonomy" id="29817"/>
    <lineage>
        <taxon>Eukaryota</taxon>
        <taxon>Viridiplantae</taxon>
        <taxon>Streptophyta</taxon>
        <taxon>Embryophyta</taxon>
        <taxon>Tracheophyta</taxon>
        <taxon>Spermatophyta</taxon>
        <taxon>Magnoliopsida</taxon>
        <taxon>Liliopsida</taxon>
        <taxon>Asparagales</taxon>
        <taxon>Iridaceae</taxon>
        <taxon>Iridoideae</taxon>
        <taxon>Irideae</taxon>
        <taxon>Iris</taxon>
    </lineage>
</organism>
<keyword evidence="8" id="KW-0539">Nucleus</keyword>
<keyword evidence="2" id="KW-0479">Metal-binding</keyword>
<gene>
    <name evidence="12" type="ORF">M6B38_284435</name>
</gene>
<dbReference type="InterPro" id="IPR011011">
    <property type="entry name" value="Znf_FYVE_PHD"/>
</dbReference>
<reference evidence="12" key="2">
    <citation type="submission" date="2023-04" db="EMBL/GenBank/DDBJ databases">
        <authorList>
            <person name="Bruccoleri R.E."/>
            <person name="Oakeley E.J."/>
            <person name="Faust A.-M."/>
            <person name="Dessus-Babus S."/>
            <person name="Altorfer M."/>
            <person name="Burckhardt D."/>
            <person name="Oertli M."/>
            <person name="Naumann U."/>
            <person name="Petersen F."/>
            <person name="Wong J."/>
        </authorList>
    </citation>
    <scope>NUCLEOTIDE SEQUENCE</scope>
    <source>
        <strain evidence="12">GSM-AAB239-AS_SAM_17_03QT</strain>
        <tissue evidence="12">Leaf</tissue>
    </source>
</reference>
<proteinExistence type="predicted"/>
<evidence type="ECO:0000256" key="6">
    <source>
        <dbReference type="ARBA" id="ARBA00023015"/>
    </source>
</evidence>
<comment type="caution">
    <text evidence="12">The sequence shown here is derived from an EMBL/GenBank/DDBJ whole genome shotgun (WGS) entry which is preliminary data.</text>
</comment>
<sequence>MRCLKNWAKNRGLFHWDSWACPSCRICEVCRRAGDPNKLMYCRRCDDAYHCYCQQPPHKNVGHGPYVCHKHTRCHSCGSTVPGSGPSTRWFLGYTCCDACGRLFVKGNYCPICLKVYRDSETTPMVCCDVCERWVHCACDGISDERYQQFQADQNLQYQCAACRGECYQVKDIDDAVQELWRRKDEFDHELITSLRASAALPSQEDISSVTPDSDNGKCGPVVLKNDYGKSLKFSVKTSKEYGKSMSNNVSPNKKNTNKKAYHIKFVTRPEGSYQNSENQKEKRSFDSSSRDQKPNDMMIPYKNHGQESLLSSASRSLENGLKSGVYQSGRNKYGPTKEVGENIVERLSTVKTEVNKVQSLHFKECAAKIASKNEMVKGKKLVIHLGFRSRNVSSSPRSETSSFRKEQDLAAYYGSDDTSQSKTRDHENHMHETHGTIKCNGKGEKLDKVSKVRSSKHGDVEKEVILLRKFSDVQRTSNGNIGEESELSTSCVATPIAVQSVGEATTRNDSEVVIPKKKRRSVGPPVNSQNDNGHEASRLQFVSGSSFNDTKPLLKLKFRNPYFGQSCSWVPRGEEENPIKGQRSKRKRPSAIEKPNAVIEEDDSSAAQLTHQENPFTEEVMDANWILQKLGKDAVGKRVEVYQSSEKSWDGGVVSDVTIQGYRGMSSSSLLVDLDDGRSTTLELGKQAVRFVSHKQGKRARR</sequence>